<dbReference type="Proteomes" id="UP001164929">
    <property type="component" value="Chromosome 3"/>
</dbReference>
<evidence type="ECO:0000313" key="2">
    <source>
        <dbReference type="Proteomes" id="UP001164929"/>
    </source>
</evidence>
<reference evidence="1" key="1">
    <citation type="journal article" date="2023" name="Mol. Ecol. Resour.">
        <title>Chromosome-level genome assembly of a triploid poplar Populus alba 'Berolinensis'.</title>
        <authorList>
            <person name="Chen S."/>
            <person name="Yu Y."/>
            <person name="Wang X."/>
            <person name="Wang S."/>
            <person name="Zhang T."/>
            <person name="Zhou Y."/>
            <person name="He R."/>
            <person name="Meng N."/>
            <person name="Wang Y."/>
            <person name="Liu W."/>
            <person name="Liu Z."/>
            <person name="Liu J."/>
            <person name="Guo Q."/>
            <person name="Huang H."/>
            <person name="Sederoff R.R."/>
            <person name="Wang G."/>
            <person name="Qu G."/>
            <person name="Chen S."/>
        </authorList>
    </citation>
    <scope>NUCLEOTIDE SEQUENCE</scope>
    <source>
        <strain evidence="1">SC-2020</strain>
    </source>
</reference>
<organism evidence="1 2">
    <name type="scientific">Populus alba x Populus x berolinensis</name>
    <dbReference type="NCBI Taxonomy" id="444605"/>
    <lineage>
        <taxon>Eukaryota</taxon>
        <taxon>Viridiplantae</taxon>
        <taxon>Streptophyta</taxon>
        <taxon>Embryophyta</taxon>
        <taxon>Tracheophyta</taxon>
        <taxon>Spermatophyta</taxon>
        <taxon>Magnoliopsida</taxon>
        <taxon>eudicotyledons</taxon>
        <taxon>Gunneridae</taxon>
        <taxon>Pentapetalae</taxon>
        <taxon>rosids</taxon>
        <taxon>fabids</taxon>
        <taxon>Malpighiales</taxon>
        <taxon>Salicaceae</taxon>
        <taxon>Saliceae</taxon>
        <taxon>Populus</taxon>
    </lineage>
</organism>
<dbReference type="EMBL" id="JAQIZT010000003">
    <property type="protein sequence ID" value="KAJ7002986.1"/>
    <property type="molecule type" value="Genomic_DNA"/>
</dbReference>
<dbReference type="AlphaFoldDB" id="A0AAD6R600"/>
<proteinExistence type="predicted"/>
<comment type="caution">
    <text evidence="1">The sequence shown here is derived from an EMBL/GenBank/DDBJ whole genome shotgun (WGS) entry which is preliminary data.</text>
</comment>
<protein>
    <submittedName>
        <fullName evidence="1">Uncharacterized protein</fullName>
    </submittedName>
</protein>
<keyword evidence="2" id="KW-1185">Reference proteome</keyword>
<accession>A0AAD6R600</accession>
<evidence type="ECO:0000313" key="1">
    <source>
        <dbReference type="EMBL" id="KAJ7002986.1"/>
    </source>
</evidence>
<sequence length="119" mass="13709">MFYLKYRSIRPAFQVDPMQSHLHNLLQPKRTTPLLTAKRTEAGDITYFVNEKVNPMHSNVLNTTHDLTNKKKAIECAIVKCATSLIPMQGYLMIMTNHHYLSATKTQPQKLCMVIEKAY</sequence>
<gene>
    <name evidence="1" type="ORF">NC653_008267</name>
</gene>
<name>A0AAD6R600_9ROSI</name>